<evidence type="ECO:0000313" key="2">
    <source>
        <dbReference type="Proteomes" id="UP000635387"/>
    </source>
</evidence>
<dbReference type="Proteomes" id="UP000635387">
    <property type="component" value="Unassembled WGS sequence"/>
</dbReference>
<protein>
    <submittedName>
        <fullName evidence="1">Uncharacterized protein</fullName>
    </submittedName>
</protein>
<gene>
    <name evidence="1" type="ORF">GCM10017790_41980</name>
</gene>
<evidence type="ECO:0000313" key="1">
    <source>
        <dbReference type="EMBL" id="GHH21209.1"/>
    </source>
</evidence>
<comment type="caution">
    <text evidence="1">The sequence shown here is derived from an EMBL/GenBank/DDBJ whole genome shotgun (WGS) entry which is preliminary data.</text>
</comment>
<accession>A0ABQ3LP18</accession>
<keyword evidence="2" id="KW-1185">Reference proteome</keyword>
<name>A0ABQ3LP18_9PSEU</name>
<reference evidence="2" key="1">
    <citation type="journal article" date="2019" name="Int. J. Syst. Evol. Microbiol.">
        <title>The Global Catalogue of Microorganisms (GCM) 10K type strain sequencing project: providing services to taxonomists for standard genome sequencing and annotation.</title>
        <authorList>
            <consortium name="The Broad Institute Genomics Platform"/>
            <consortium name="The Broad Institute Genome Sequencing Center for Infectious Disease"/>
            <person name="Wu L."/>
            <person name="Ma J."/>
        </authorList>
    </citation>
    <scope>NUCLEOTIDE SEQUENCE [LARGE SCALE GENOMIC DNA]</scope>
    <source>
        <strain evidence="2">CGMCC 4.7683</strain>
    </source>
</reference>
<dbReference type="EMBL" id="BNAY01000004">
    <property type="protein sequence ID" value="GHH21209.1"/>
    <property type="molecule type" value="Genomic_DNA"/>
</dbReference>
<organism evidence="1 2">
    <name type="scientific">Amycolatopsis oliviviridis</name>
    <dbReference type="NCBI Taxonomy" id="1471590"/>
    <lineage>
        <taxon>Bacteria</taxon>
        <taxon>Bacillati</taxon>
        <taxon>Actinomycetota</taxon>
        <taxon>Actinomycetes</taxon>
        <taxon>Pseudonocardiales</taxon>
        <taxon>Pseudonocardiaceae</taxon>
        <taxon>Amycolatopsis</taxon>
    </lineage>
</organism>
<sequence length="167" mass="18184">MLPHISARNIARDMDVDEFAAWAAPRHQRLSLGRTAAEVRAGMEKVIRDAKRAPVKVGEDTLYERTIPFVYYVASSDDRENEQFAATVRALKGMELPSNWLLGITKFLNHPGLSGIENSGSAQSSLMLALVCGDTPALRGSRGQPLPPGRHAARPGHGLRAMILTSI</sequence>
<proteinExistence type="predicted"/>